<dbReference type="PANTHER" id="PTHR24256">
    <property type="entry name" value="TRYPTASE-RELATED"/>
    <property type="match status" value="1"/>
</dbReference>
<name>A0AAU9TW40_EUPED</name>
<keyword evidence="2 7" id="KW-0645">Protease</keyword>
<proteinExistence type="inferred from homology"/>
<evidence type="ECO:0000256" key="4">
    <source>
        <dbReference type="ARBA" id="ARBA00022825"/>
    </source>
</evidence>
<keyword evidence="4 7" id="KW-0720">Serine protease</keyword>
<dbReference type="InterPro" id="IPR033116">
    <property type="entry name" value="TRYPSIN_SER"/>
</dbReference>
<dbReference type="PROSITE" id="PS00134">
    <property type="entry name" value="TRYPSIN_HIS"/>
    <property type="match status" value="1"/>
</dbReference>
<evidence type="ECO:0000313" key="9">
    <source>
        <dbReference type="EMBL" id="CAH2090048.1"/>
    </source>
</evidence>
<dbReference type="CDD" id="cd00190">
    <property type="entry name" value="Tryp_SPc"/>
    <property type="match status" value="1"/>
</dbReference>
<dbReference type="InterPro" id="IPR018114">
    <property type="entry name" value="TRYPSIN_HIS"/>
</dbReference>
<evidence type="ECO:0000313" key="10">
    <source>
        <dbReference type="Proteomes" id="UP001153954"/>
    </source>
</evidence>
<gene>
    <name evidence="9" type="ORF">EEDITHA_LOCUS6049</name>
</gene>
<dbReference type="Proteomes" id="UP001153954">
    <property type="component" value="Unassembled WGS sequence"/>
</dbReference>
<comment type="similarity">
    <text evidence="6">Belongs to the peptidase S1 family. CLIP subfamily.</text>
</comment>
<dbReference type="PRINTS" id="PR00722">
    <property type="entry name" value="CHYMOTRYPSIN"/>
</dbReference>
<evidence type="ECO:0000256" key="1">
    <source>
        <dbReference type="ARBA" id="ARBA00004239"/>
    </source>
</evidence>
<feature type="domain" description="Peptidase S1" evidence="8">
    <location>
        <begin position="1"/>
        <end position="220"/>
    </location>
</feature>
<dbReference type="FunFam" id="2.40.10.10:FF:000036">
    <property type="entry name" value="Trypsin beta"/>
    <property type="match status" value="1"/>
</dbReference>
<dbReference type="EMBL" id="CAKOGL010000009">
    <property type="protein sequence ID" value="CAH2090048.1"/>
    <property type="molecule type" value="Genomic_DNA"/>
</dbReference>
<dbReference type="InterPro" id="IPR051487">
    <property type="entry name" value="Ser/Thr_Proteases_Immune/Dev"/>
</dbReference>
<dbReference type="InterPro" id="IPR043504">
    <property type="entry name" value="Peptidase_S1_PA_chymotrypsin"/>
</dbReference>
<reference evidence="9" key="1">
    <citation type="submission" date="2022-03" db="EMBL/GenBank/DDBJ databases">
        <authorList>
            <person name="Tunstrom K."/>
        </authorList>
    </citation>
    <scope>NUCLEOTIDE SEQUENCE</scope>
</reference>
<keyword evidence="10" id="KW-1185">Reference proteome</keyword>
<evidence type="ECO:0000256" key="7">
    <source>
        <dbReference type="RuleBase" id="RU363034"/>
    </source>
</evidence>
<keyword evidence="5" id="KW-1015">Disulfide bond</keyword>
<dbReference type="Gene3D" id="2.40.10.10">
    <property type="entry name" value="Trypsin-like serine proteases"/>
    <property type="match status" value="2"/>
</dbReference>
<accession>A0AAU9TW40</accession>
<dbReference type="PROSITE" id="PS50240">
    <property type="entry name" value="TRYPSIN_DOM"/>
    <property type="match status" value="1"/>
</dbReference>
<comment type="subcellular location">
    <subcellularLocation>
        <location evidence="1">Secreted</location>
        <location evidence="1">Extracellular space</location>
    </subcellularLocation>
</comment>
<dbReference type="SUPFAM" id="SSF50494">
    <property type="entry name" value="Trypsin-like serine proteases"/>
    <property type="match status" value="1"/>
</dbReference>
<evidence type="ECO:0000259" key="8">
    <source>
        <dbReference type="PROSITE" id="PS50240"/>
    </source>
</evidence>
<organism evidence="9 10">
    <name type="scientific">Euphydryas editha</name>
    <name type="common">Edith's checkerspot</name>
    <dbReference type="NCBI Taxonomy" id="104508"/>
    <lineage>
        <taxon>Eukaryota</taxon>
        <taxon>Metazoa</taxon>
        <taxon>Ecdysozoa</taxon>
        <taxon>Arthropoda</taxon>
        <taxon>Hexapoda</taxon>
        <taxon>Insecta</taxon>
        <taxon>Pterygota</taxon>
        <taxon>Neoptera</taxon>
        <taxon>Endopterygota</taxon>
        <taxon>Lepidoptera</taxon>
        <taxon>Glossata</taxon>
        <taxon>Ditrysia</taxon>
        <taxon>Papilionoidea</taxon>
        <taxon>Nymphalidae</taxon>
        <taxon>Nymphalinae</taxon>
        <taxon>Euphydryas</taxon>
    </lineage>
</organism>
<dbReference type="GO" id="GO:0006508">
    <property type="term" value="P:proteolysis"/>
    <property type="evidence" value="ECO:0007669"/>
    <property type="project" value="UniProtKB-KW"/>
</dbReference>
<dbReference type="GO" id="GO:0004252">
    <property type="term" value="F:serine-type endopeptidase activity"/>
    <property type="evidence" value="ECO:0007669"/>
    <property type="project" value="InterPro"/>
</dbReference>
<evidence type="ECO:0000256" key="3">
    <source>
        <dbReference type="ARBA" id="ARBA00022801"/>
    </source>
</evidence>
<protein>
    <recommendedName>
        <fullName evidence="8">Peptidase S1 domain-containing protein</fullName>
    </recommendedName>
</protein>
<evidence type="ECO:0000256" key="6">
    <source>
        <dbReference type="ARBA" id="ARBA00024195"/>
    </source>
</evidence>
<dbReference type="InterPro" id="IPR001254">
    <property type="entry name" value="Trypsin_dom"/>
</dbReference>
<keyword evidence="3 7" id="KW-0378">Hydrolase</keyword>
<evidence type="ECO:0000256" key="2">
    <source>
        <dbReference type="ARBA" id="ARBA00022670"/>
    </source>
</evidence>
<sequence>MVAITSGANVRNLLCGGSLFTTRHVLTAAHCVEPAISERIALSSLRGHVGTNRYASGGTTYSLSEGIIHPNYTRRIIKNDIGFFITSSKVQLTNAISLVTLTYRFIEAGLRTKVTGWGRTGSGAVSQVLLQLNAYVVEGSECVSRLAERNSVPVNPEIEICTYTFSRSGTCNGDSGGPLMDAQTNEQIGVVSWGIPCAQNVPDMFARISAYRDWIVKTIQNSTESVLL</sequence>
<dbReference type="Pfam" id="PF00089">
    <property type="entry name" value="Trypsin"/>
    <property type="match status" value="1"/>
</dbReference>
<dbReference type="InterPro" id="IPR009003">
    <property type="entry name" value="Peptidase_S1_PA"/>
</dbReference>
<evidence type="ECO:0000256" key="5">
    <source>
        <dbReference type="ARBA" id="ARBA00023157"/>
    </source>
</evidence>
<dbReference type="SMART" id="SM00020">
    <property type="entry name" value="Tryp_SPc"/>
    <property type="match status" value="1"/>
</dbReference>
<comment type="caution">
    <text evidence="9">The sequence shown here is derived from an EMBL/GenBank/DDBJ whole genome shotgun (WGS) entry which is preliminary data.</text>
</comment>
<dbReference type="AlphaFoldDB" id="A0AAU9TW40"/>
<dbReference type="PROSITE" id="PS00135">
    <property type="entry name" value="TRYPSIN_SER"/>
    <property type="match status" value="1"/>
</dbReference>
<dbReference type="InterPro" id="IPR001314">
    <property type="entry name" value="Peptidase_S1A"/>
</dbReference>
<dbReference type="GO" id="GO:0005576">
    <property type="term" value="C:extracellular region"/>
    <property type="evidence" value="ECO:0007669"/>
    <property type="project" value="UniProtKB-SubCell"/>
</dbReference>